<dbReference type="InterPro" id="IPR036166">
    <property type="entry name" value="YxeA-like_sf"/>
</dbReference>
<dbReference type="Gene3D" id="2.40.50.480">
    <property type="match status" value="1"/>
</dbReference>
<reference evidence="2" key="1">
    <citation type="submission" date="2015-07" db="EMBL/GenBank/DDBJ databases">
        <title>Draft genome sequence of the purine-degrading Gottschalkia purinilyticum DSM 1384 (formerly Clostridium purinilyticum).</title>
        <authorList>
            <person name="Poehlein A."/>
            <person name="Schiel-Bengelsdorf B."/>
            <person name="Bengelsdorf F.R."/>
            <person name="Daniel R."/>
            <person name="Duerre P."/>
        </authorList>
    </citation>
    <scope>NUCLEOTIDE SEQUENCE [LARGE SCALE GENOMIC DNA]</scope>
    <source>
        <strain evidence="2">DSM 1384</strain>
    </source>
</reference>
<dbReference type="OrthoDB" id="8719215at2"/>
<sequence length="118" mass="13684">MKKFFVFLGIVLLLGVSLIGCSNPLDSLTNEIGKDQYYVQITDEGKKLDDKKDSNYEYTLPAYDKNGKEKTITFNGLKQLRKDAYLRLYYSEKRGVTSYKEVKENELPEKVKEKLNVK</sequence>
<dbReference type="EMBL" id="LGSS01000023">
    <property type="protein sequence ID" value="KNF07149.1"/>
    <property type="molecule type" value="Genomic_DNA"/>
</dbReference>
<dbReference type="SUPFAM" id="SSF159121">
    <property type="entry name" value="BC4932-like"/>
    <property type="match status" value="1"/>
</dbReference>
<protein>
    <recommendedName>
        <fullName evidence="3">YxeA family protein</fullName>
    </recommendedName>
</protein>
<keyword evidence="2" id="KW-1185">Reference proteome</keyword>
<proteinExistence type="predicted"/>
<dbReference type="InterPro" id="IPR006542">
    <property type="entry name" value="DUF1093"/>
</dbReference>
<dbReference type="Pfam" id="PF06486">
    <property type="entry name" value="DUF1093"/>
    <property type="match status" value="1"/>
</dbReference>
<comment type="caution">
    <text evidence="1">The sequence shown here is derived from an EMBL/GenBank/DDBJ whole genome shotgun (WGS) entry which is preliminary data.</text>
</comment>
<dbReference type="PROSITE" id="PS51257">
    <property type="entry name" value="PROKAR_LIPOPROTEIN"/>
    <property type="match status" value="1"/>
</dbReference>
<dbReference type="Proteomes" id="UP000037267">
    <property type="component" value="Unassembled WGS sequence"/>
</dbReference>
<name>A0A0L0W6J6_GOTPU</name>
<dbReference type="AlphaFoldDB" id="A0A0L0W6J6"/>
<dbReference type="STRING" id="1503.CLPU_23c00320"/>
<dbReference type="PANTHER" id="PTHR36433">
    <property type="entry name" value="HYPOTHETICAL CYTOSOLIC PROTEIN"/>
    <property type="match status" value="1"/>
</dbReference>
<dbReference type="PANTHER" id="PTHR36433:SF2">
    <property type="entry name" value="YXEA FAMILY PROTEIN"/>
    <property type="match status" value="1"/>
</dbReference>
<accession>A0A0L0W6J6</accession>
<evidence type="ECO:0000313" key="2">
    <source>
        <dbReference type="Proteomes" id="UP000037267"/>
    </source>
</evidence>
<organism evidence="1 2">
    <name type="scientific">Gottschalkia purinilytica</name>
    <name type="common">Clostridium purinilyticum</name>
    <dbReference type="NCBI Taxonomy" id="1503"/>
    <lineage>
        <taxon>Bacteria</taxon>
        <taxon>Bacillati</taxon>
        <taxon>Bacillota</taxon>
        <taxon>Tissierellia</taxon>
        <taxon>Tissierellales</taxon>
        <taxon>Gottschalkiaceae</taxon>
        <taxon>Gottschalkia</taxon>
    </lineage>
</organism>
<dbReference type="RefSeq" id="WP_050378814.1">
    <property type="nucleotide sequence ID" value="NZ_LGSS01000023.1"/>
</dbReference>
<dbReference type="NCBIfam" id="TIGR01655">
    <property type="entry name" value="yxeA_fam"/>
    <property type="match status" value="1"/>
</dbReference>
<gene>
    <name evidence="1" type="ORF">CLPU_23c00320</name>
</gene>
<evidence type="ECO:0000313" key="1">
    <source>
        <dbReference type="EMBL" id="KNF07149.1"/>
    </source>
</evidence>
<evidence type="ECO:0008006" key="3">
    <source>
        <dbReference type="Google" id="ProtNLM"/>
    </source>
</evidence>